<dbReference type="EMBL" id="VXIV02001900">
    <property type="protein sequence ID" value="KAF6028852.1"/>
    <property type="molecule type" value="Genomic_DNA"/>
</dbReference>
<evidence type="ECO:0000256" key="3">
    <source>
        <dbReference type="PIRSR" id="PIRSR000097-3"/>
    </source>
</evidence>
<evidence type="ECO:0000313" key="6">
    <source>
        <dbReference type="Proteomes" id="UP000593567"/>
    </source>
</evidence>
<accession>A0A7J7JR67</accession>
<dbReference type="PROSITE" id="PS00798">
    <property type="entry name" value="ALDOKETO_REDUCTASE_1"/>
    <property type="match status" value="1"/>
</dbReference>
<evidence type="ECO:0000313" key="5">
    <source>
        <dbReference type="EMBL" id="KAF6028852.1"/>
    </source>
</evidence>
<comment type="caution">
    <text evidence="5">The sequence shown here is derived from an EMBL/GenBank/DDBJ whole genome shotgun (WGS) entry which is preliminary data.</text>
</comment>
<feature type="active site" description="Proton donor" evidence="1">
    <location>
        <position position="52"/>
    </location>
</feature>
<protein>
    <recommendedName>
        <fullName evidence="4">NADP-dependent oxidoreductase domain-containing protein</fullName>
    </recommendedName>
</protein>
<reference evidence="5" key="1">
    <citation type="submission" date="2020-06" db="EMBL/GenBank/DDBJ databases">
        <title>Draft genome of Bugula neritina, a colonial animal packing powerful symbionts and potential medicines.</title>
        <authorList>
            <person name="Rayko M."/>
        </authorList>
    </citation>
    <scope>NUCLEOTIDE SEQUENCE [LARGE SCALE GENOMIC DNA]</scope>
    <source>
        <strain evidence="5">Kwan_BN1</strain>
    </source>
</reference>
<feature type="domain" description="NADP-dependent oxidoreductase" evidence="4">
    <location>
        <begin position="28"/>
        <end position="187"/>
    </location>
</feature>
<dbReference type="PROSITE" id="PS00062">
    <property type="entry name" value="ALDOKETO_REDUCTASE_2"/>
    <property type="match status" value="1"/>
</dbReference>
<name>A0A7J7JR67_BUGNE</name>
<dbReference type="Pfam" id="PF00248">
    <property type="entry name" value="Aldo_ket_red"/>
    <property type="match status" value="1"/>
</dbReference>
<dbReference type="Proteomes" id="UP000593567">
    <property type="component" value="Unassembled WGS sequence"/>
</dbReference>
<keyword evidence="6" id="KW-1185">Reference proteome</keyword>
<dbReference type="PIRSF" id="PIRSF000097">
    <property type="entry name" value="AKR"/>
    <property type="match status" value="1"/>
</dbReference>
<gene>
    <name evidence="5" type="ORF">EB796_012837</name>
</gene>
<sequence>MAATKTALPMLMGKPMPLVGLGTFLSKPGEVEKAVSVAIDVGYRHIDTARGYMNEKEIGNALDESIKAGKVTRDEIFITTKLTGGSAVPHRVRQQTEDSLKCLKTSYIDLLLIHFPVAISDCRLDNNPPEYMPLDTDGAPMCIETDFMDTYKEMEKLVDEGLVKALGISNFNAAQVRRVWDESRIKPCNLGRDADDTPLKDPIVVKIAERLSKTPAQVLLRYLVQRGVIVLPKSVTQSRIESNFQLSDYLELSDSHGQYNMS</sequence>
<dbReference type="InterPro" id="IPR018170">
    <property type="entry name" value="Aldo/ket_reductase_CS"/>
</dbReference>
<dbReference type="InterPro" id="IPR036812">
    <property type="entry name" value="NAD(P)_OxRdtase_dom_sf"/>
</dbReference>
<organism evidence="5 6">
    <name type="scientific">Bugula neritina</name>
    <name type="common">Brown bryozoan</name>
    <name type="synonym">Sertularia neritina</name>
    <dbReference type="NCBI Taxonomy" id="10212"/>
    <lineage>
        <taxon>Eukaryota</taxon>
        <taxon>Metazoa</taxon>
        <taxon>Spiralia</taxon>
        <taxon>Lophotrochozoa</taxon>
        <taxon>Bryozoa</taxon>
        <taxon>Gymnolaemata</taxon>
        <taxon>Cheilostomatida</taxon>
        <taxon>Flustrina</taxon>
        <taxon>Buguloidea</taxon>
        <taxon>Bugulidae</taxon>
        <taxon>Bugula</taxon>
    </lineage>
</organism>
<dbReference type="InterPro" id="IPR020471">
    <property type="entry name" value="AKR"/>
</dbReference>
<dbReference type="AlphaFoldDB" id="A0A7J7JR67"/>
<dbReference type="PRINTS" id="PR00069">
    <property type="entry name" value="ALDKETRDTASE"/>
</dbReference>
<dbReference type="PANTHER" id="PTHR11732">
    <property type="entry name" value="ALDO/KETO REDUCTASE"/>
    <property type="match status" value="1"/>
</dbReference>
<dbReference type="OrthoDB" id="416253at2759"/>
<dbReference type="GO" id="GO:0016491">
    <property type="term" value="F:oxidoreductase activity"/>
    <property type="evidence" value="ECO:0007669"/>
    <property type="project" value="InterPro"/>
</dbReference>
<proteinExistence type="predicted"/>
<dbReference type="InterPro" id="IPR023210">
    <property type="entry name" value="NADP_OxRdtase_dom"/>
</dbReference>
<evidence type="ECO:0000259" key="4">
    <source>
        <dbReference type="Pfam" id="PF00248"/>
    </source>
</evidence>
<feature type="binding site" evidence="2">
    <location>
        <position position="114"/>
    </location>
    <ligand>
        <name>substrate</name>
    </ligand>
</feature>
<dbReference type="SUPFAM" id="SSF51430">
    <property type="entry name" value="NAD(P)-linked oxidoreductase"/>
    <property type="match status" value="1"/>
</dbReference>
<feature type="site" description="Lowers pKa of active site Tyr" evidence="3">
    <location>
        <position position="81"/>
    </location>
</feature>
<evidence type="ECO:0000256" key="1">
    <source>
        <dbReference type="PIRSR" id="PIRSR000097-1"/>
    </source>
</evidence>
<evidence type="ECO:0000256" key="2">
    <source>
        <dbReference type="PIRSR" id="PIRSR000097-2"/>
    </source>
</evidence>
<dbReference type="Gene3D" id="3.20.20.100">
    <property type="entry name" value="NADP-dependent oxidoreductase domain"/>
    <property type="match status" value="2"/>
</dbReference>
<dbReference type="PROSITE" id="PS00063">
    <property type="entry name" value="ALDOKETO_REDUCTASE_3"/>
    <property type="match status" value="1"/>
</dbReference>
<dbReference type="CDD" id="cd19071">
    <property type="entry name" value="AKR_AKR1-5-like"/>
    <property type="match status" value="1"/>
</dbReference>